<keyword evidence="5" id="KW-0808">Transferase</keyword>
<feature type="domain" description="HAMP" evidence="12">
    <location>
        <begin position="204"/>
        <end position="257"/>
    </location>
</feature>
<dbReference type="EMBL" id="AP024702">
    <property type="protein sequence ID" value="BCX50226.1"/>
    <property type="molecule type" value="Genomic_DNA"/>
</dbReference>
<dbReference type="PROSITE" id="PS50885">
    <property type="entry name" value="HAMP"/>
    <property type="match status" value="1"/>
</dbReference>
<dbReference type="SMART" id="SM00304">
    <property type="entry name" value="HAMP"/>
    <property type="match status" value="1"/>
</dbReference>
<dbReference type="PROSITE" id="PS50109">
    <property type="entry name" value="HIS_KIN"/>
    <property type="match status" value="1"/>
</dbReference>
<keyword evidence="7 13" id="KW-0418">Kinase</keyword>
<dbReference type="Gene3D" id="3.30.565.10">
    <property type="entry name" value="Histidine kinase-like ATPase, C-terminal domain"/>
    <property type="match status" value="1"/>
</dbReference>
<dbReference type="RefSeq" id="WP_338687187.1">
    <property type="nucleotide sequence ID" value="NZ_AP024702.1"/>
</dbReference>
<dbReference type="PANTHER" id="PTHR42878">
    <property type="entry name" value="TWO-COMPONENT HISTIDINE KINASE"/>
    <property type="match status" value="1"/>
</dbReference>
<dbReference type="SUPFAM" id="SSF55785">
    <property type="entry name" value="PYP-like sensor domain (PAS domain)"/>
    <property type="match status" value="1"/>
</dbReference>
<evidence type="ECO:0000313" key="14">
    <source>
        <dbReference type="Proteomes" id="UP001374893"/>
    </source>
</evidence>
<dbReference type="InterPro" id="IPR036890">
    <property type="entry name" value="HATPase_C_sf"/>
</dbReference>
<feature type="domain" description="Histidine kinase" evidence="11">
    <location>
        <begin position="388"/>
        <end position="606"/>
    </location>
</feature>
<dbReference type="InterPro" id="IPR036097">
    <property type="entry name" value="HisK_dim/P_sf"/>
</dbReference>
<accession>A0ABM7RJ24</accession>
<dbReference type="SUPFAM" id="SSF158472">
    <property type="entry name" value="HAMP domain-like"/>
    <property type="match status" value="1"/>
</dbReference>
<dbReference type="GO" id="GO:0016301">
    <property type="term" value="F:kinase activity"/>
    <property type="evidence" value="ECO:0007669"/>
    <property type="project" value="UniProtKB-KW"/>
</dbReference>
<dbReference type="InterPro" id="IPR004358">
    <property type="entry name" value="Sig_transdc_His_kin-like_C"/>
</dbReference>
<evidence type="ECO:0000256" key="1">
    <source>
        <dbReference type="ARBA" id="ARBA00000085"/>
    </source>
</evidence>
<dbReference type="Pfam" id="PF02518">
    <property type="entry name" value="HATPase_c"/>
    <property type="match status" value="1"/>
</dbReference>
<proteinExistence type="predicted"/>
<dbReference type="Pfam" id="PF00672">
    <property type="entry name" value="HAMP"/>
    <property type="match status" value="1"/>
</dbReference>
<evidence type="ECO:0000256" key="10">
    <source>
        <dbReference type="SAM" id="Phobius"/>
    </source>
</evidence>
<evidence type="ECO:0000256" key="7">
    <source>
        <dbReference type="ARBA" id="ARBA00022777"/>
    </source>
</evidence>
<name>A0ABM7RJ24_9BACT</name>
<evidence type="ECO:0000259" key="11">
    <source>
        <dbReference type="PROSITE" id="PS50109"/>
    </source>
</evidence>
<gene>
    <name evidence="13" type="ORF">HAHE_41340</name>
</gene>
<keyword evidence="10" id="KW-1133">Transmembrane helix</keyword>
<dbReference type="Gene3D" id="3.30.450.20">
    <property type="entry name" value="PAS domain"/>
    <property type="match status" value="1"/>
</dbReference>
<reference evidence="13 14" key="1">
    <citation type="submission" date="2021-06" db="EMBL/GenBank/DDBJ databases">
        <title>Complete genome of Haloferula helveola possessing various polysaccharide degrading enzymes.</title>
        <authorList>
            <person name="Takami H."/>
            <person name="Huang C."/>
            <person name="Hamasaki K."/>
        </authorList>
    </citation>
    <scope>NUCLEOTIDE SEQUENCE [LARGE SCALE GENOMIC DNA]</scope>
    <source>
        <strain evidence="13 14">CN-1</strain>
    </source>
</reference>
<feature type="transmembrane region" description="Helical" evidence="10">
    <location>
        <begin position="182"/>
        <end position="200"/>
    </location>
</feature>
<dbReference type="SMART" id="SM00387">
    <property type="entry name" value="HATPase_c"/>
    <property type="match status" value="1"/>
</dbReference>
<dbReference type="CDD" id="cd00075">
    <property type="entry name" value="HATPase"/>
    <property type="match status" value="1"/>
</dbReference>
<keyword evidence="6" id="KW-0547">Nucleotide-binding</keyword>
<evidence type="ECO:0000256" key="2">
    <source>
        <dbReference type="ARBA" id="ARBA00004370"/>
    </source>
</evidence>
<dbReference type="InterPro" id="IPR003594">
    <property type="entry name" value="HATPase_dom"/>
</dbReference>
<evidence type="ECO:0000256" key="3">
    <source>
        <dbReference type="ARBA" id="ARBA00012438"/>
    </source>
</evidence>
<keyword evidence="14" id="KW-1185">Reference proteome</keyword>
<dbReference type="InterPro" id="IPR003661">
    <property type="entry name" value="HisK_dim/P_dom"/>
</dbReference>
<sequence length="606" mass="67484">MLRTRLLFGLLTLVILLWAVGAAGLLILRHADENFQTRLTQDYEAIDTAHSFRAASSMINSTYAITLADEPPEEPLDQQLYEETMADFDKAVAKLRKIGKNNSRWGESIDQLEDAIGQYRGAYRQLFSGEVVDQDERAQLLVSIGNQTQRITDLAQNLESLAEERLFAATHALSEESGKNTLFVATLVILGTGIATLIYFQLLRHLVDPVVGLRDSIEEVSMGNFELTLPAPSKGSEFSSLVTAFNSMAAELRVRRRETDQHLLRNNLVNRALLSAIPSPVYVLDTQGETVQLNPAAEDLNESLALGSRLPNKVSRLFKDCQKNGENLLPEDPREALLFRIKEEESYYLPRIFRFSAESGEYSGWAVLLHDVTRIRWLDDMKTNMLSTVSHEIKTPLTGIRMVLHLLLEEHSGKLTDMQKQMLGSANDDCERLLTTLNTLLDLSRAESGTTHLDRTSIDLEEIARSSANLFESKAGASDIKIALEPSDDIPPVFADPVRIAEVVHNLVSNAIKHSPNGGTVHLSLARRGADYLRLSVADEGPGVPDDLQGRIFERFFRAPGQKSDGVGLGLFISREIMRAHEGRIGLAERNENQNRTEFFIDVPIA</sequence>
<keyword evidence="10" id="KW-0812">Transmembrane</keyword>
<protein>
    <recommendedName>
        <fullName evidence="3">histidine kinase</fullName>
        <ecNumber evidence="3">2.7.13.3</ecNumber>
    </recommendedName>
</protein>
<dbReference type="PRINTS" id="PR00344">
    <property type="entry name" value="BCTRLSENSOR"/>
</dbReference>
<dbReference type="InterPro" id="IPR005467">
    <property type="entry name" value="His_kinase_dom"/>
</dbReference>
<dbReference type="CDD" id="cd00082">
    <property type="entry name" value="HisKA"/>
    <property type="match status" value="1"/>
</dbReference>
<dbReference type="SMART" id="SM00388">
    <property type="entry name" value="HisKA"/>
    <property type="match status" value="1"/>
</dbReference>
<dbReference type="Gene3D" id="6.10.340.10">
    <property type="match status" value="1"/>
</dbReference>
<dbReference type="InterPro" id="IPR003660">
    <property type="entry name" value="HAMP_dom"/>
</dbReference>
<dbReference type="InterPro" id="IPR050351">
    <property type="entry name" value="BphY/WalK/GraS-like"/>
</dbReference>
<dbReference type="EC" id="2.7.13.3" evidence="3"/>
<dbReference type="Gene3D" id="1.10.287.130">
    <property type="match status" value="1"/>
</dbReference>
<evidence type="ECO:0000256" key="8">
    <source>
        <dbReference type="ARBA" id="ARBA00022840"/>
    </source>
</evidence>
<organism evidence="13 14">
    <name type="scientific">Haloferula helveola</name>
    <dbReference type="NCBI Taxonomy" id="490095"/>
    <lineage>
        <taxon>Bacteria</taxon>
        <taxon>Pseudomonadati</taxon>
        <taxon>Verrucomicrobiota</taxon>
        <taxon>Verrucomicrobiia</taxon>
        <taxon>Verrucomicrobiales</taxon>
        <taxon>Verrucomicrobiaceae</taxon>
        <taxon>Haloferula</taxon>
    </lineage>
</organism>
<dbReference type="PANTHER" id="PTHR42878:SF7">
    <property type="entry name" value="SENSOR HISTIDINE KINASE GLRK"/>
    <property type="match status" value="1"/>
</dbReference>
<dbReference type="Pfam" id="PF00512">
    <property type="entry name" value="HisKA"/>
    <property type="match status" value="1"/>
</dbReference>
<evidence type="ECO:0000256" key="5">
    <source>
        <dbReference type="ARBA" id="ARBA00022679"/>
    </source>
</evidence>
<evidence type="ECO:0000256" key="4">
    <source>
        <dbReference type="ARBA" id="ARBA00022553"/>
    </source>
</evidence>
<dbReference type="InterPro" id="IPR035965">
    <property type="entry name" value="PAS-like_dom_sf"/>
</dbReference>
<comment type="catalytic activity">
    <reaction evidence="1">
        <text>ATP + protein L-histidine = ADP + protein N-phospho-L-histidine.</text>
        <dbReference type="EC" id="2.7.13.3"/>
    </reaction>
</comment>
<keyword evidence="10" id="KW-0472">Membrane</keyword>
<dbReference type="SUPFAM" id="SSF55874">
    <property type="entry name" value="ATPase domain of HSP90 chaperone/DNA topoisomerase II/histidine kinase"/>
    <property type="match status" value="1"/>
</dbReference>
<dbReference type="Proteomes" id="UP001374893">
    <property type="component" value="Chromosome"/>
</dbReference>
<keyword evidence="8" id="KW-0067">ATP-binding</keyword>
<dbReference type="CDD" id="cd06225">
    <property type="entry name" value="HAMP"/>
    <property type="match status" value="1"/>
</dbReference>
<evidence type="ECO:0000313" key="13">
    <source>
        <dbReference type="EMBL" id="BCX50226.1"/>
    </source>
</evidence>
<comment type="subcellular location">
    <subcellularLocation>
        <location evidence="2">Membrane</location>
    </subcellularLocation>
</comment>
<dbReference type="SUPFAM" id="SSF47384">
    <property type="entry name" value="Homodimeric domain of signal transducing histidine kinase"/>
    <property type="match status" value="1"/>
</dbReference>
<keyword evidence="4" id="KW-0597">Phosphoprotein</keyword>
<evidence type="ECO:0000256" key="9">
    <source>
        <dbReference type="ARBA" id="ARBA00023012"/>
    </source>
</evidence>
<evidence type="ECO:0000256" key="6">
    <source>
        <dbReference type="ARBA" id="ARBA00022741"/>
    </source>
</evidence>
<keyword evidence="9" id="KW-0902">Two-component regulatory system</keyword>
<evidence type="ECO:0000259" key="12">
    <source>
        <dbReference type="PROSITE" id="PS50885"/>
    </source>
</evidence>